<reference evidence="1" key="1">
    <citation type="journal article" date="2020" name="Stud. Mycol.">
        <title>101 Dothideomycetes genomes: a test case for predicting lifestyles and emergence of pathogens.</title>
        <authorList>
            <person name="Haridas S."/>
            <person name="Albert R."/>
            <person name="Binder M."/>
            <person name="Bloem J."/>
            <person name="Labutti K."/>
            <person name="Salamov A."/>
            <person name="Andreopoulos B."/>
            <person name="Baker S."/>
            <person name="Barry K."/>
            <person name="Bills G."/>
            <person name="Bluhm B."/>
            <person name="Cannon C."/>
            <person name="Castanera R."/>
            <person name="Culley D."/>
            <person name="Daum C."/>
            <person name="Ezra D."/>
            <person name="Gonzalez J."/>
            <person name="Henrissat B."/>
            <person name="Kuo A."/>
            <person name="Liang C."/>
            <person name="Lipzen A."/>
            <person name="Lutzoni F."/>
            <person name="Magnuson J."/>
            <person name="Mondo S."/>
            <person name="Nolan M."/>
            <person name="Ohm R."/>
            <person name="Pangilinan J."/>
            <person name="Park H.-J."/>
            <person name="Ramirez L."/>
            <person name="Alfaro M."/>
            <person name="Sun H."/>
            <person name="Tritt A."/>
            <person name="Yoshinaga Y."/>
            <person name="Zwiers L.-H."/>
            <person name="Turgeon B."/>
            <person name="Goodwin S."/>
            <person name="Spatafora J."/>
            <person name="Crous P."/>
            <person name="Grigoriev I."/>
        </authorList>
    </citation>
    <scope>NUCLEOTIDE SEQUENCE</scope>
    <source>
        <strain evidence="1">CBS 119687</strain>
    </source>
</reference>
<name>A0A6A6ARF2_9PLEO</name>
<evidence type="ECO:0000313" key="2">
    <source>
        <dbReference type="Proteomes" id="UP000799771"/>
    </source>
</evidence>
<dbReference type="Proteomes" id="UP000799771">
    <property type="component" value="Unassembled WGS sequence"/>
</dbReference>
<protein>
    <submittedName>
        <fullName evidence="1">Uncharacterized protein</fullName>
    </submittedName>
</protein>
<dbReference type="RefSeq" id="XP_033528949.1">
    <property type="nucleotide sequence ID" value="XM_033671104.1"/>
</dbReference>
<proteinExistence type="predicted"/>
<organism evidence="1 2">
    <name type="scientific">Dothidotthia symphoricarpi CBS 119687</name>
    <dbReference type="NCBI Taxonomy" id="1392245"/>
    <lineage>
        <taxon>Eukaryota</taxon>
        <taxon>Fungi</taxon>
        <taxon>Dikarya</taxon>
        <taxon>Ascomycota</taxon>
        <taxon>Pezizomycotina</taxon>
        <taxon>Dothideomycetes</taxon>
        <taxon>Pleosporomycetidae</taxon>
        <taxon>Pleosporales</taxon>
        <taxon>Dothidotthiaceae</taxon>
        <taxon>Dothidotthia</taxon>
    </lineage>
</organism>
<keyword evidence="2" id="KW-1185">Reference proteome</keyword>
<gene>
    <name evidence="1" type="ORF">P153DRAFT_391896</name>
</gene>
<dbReference type="OrthoDB" id="3830579at2759"/>
<evidence type="ECO:0000313" key="1">
    <source>
        <dbReference type="EMBL" id="KAF2134562.1"/>
    </source>
</evidence>
<dbReference type="AlphaFoldDB" id="A0A6A6ARF2"/>
<dbReference type="EMBL" id="ML977497">
    <property type="protein sequence ID" value="KAF2134562.1"/>
    <property type="molecule type" value="Genomic_DNA"/>
</dbReference>
<sequence length="153" mass="16727">MRSLPSPVKPLYDIMTHGEFTKHVALTSSSPLLSPMTELILVYLPSDISPDKKTVTATQLQQFVYNGIGESFDVESVSYGWGVENDFPVKGGDAEQKGSILMALIGWSGVDAHKKFRETEASRDVLDSIGGMEGMVKLATLCVRCRSLESKVE</sequence>
<accession>A0A6A6ARF2</accession>
<dbReference type="GeneID" id="54411536"/>